<dbReference type="Gene3D" id="3.30.420.10">
    <property type="entry name" value="Ribonuclease H-like superfamily/Ribonuclease H"/>
    <property type="match status" value="1"/>
</dbReference>
<protein>
    <recommendedName>
        <fullName evidence="1">RNase H type-1 domain-containing protein</fullName>
    </recommendedName>
</protein>
<dbReference type="Proteomes" id="UP000264353">
    <property type="component" value="Chromosome A7"/>
</dbReference>
<dbReference type="GO" id="GO:0004523">
    <property type="term" value="F:RNA-DNA hybrid ribonuclease activity"/>
    <property type="evidence" value="ECO:0007669"/>
    <property type="project" value="InterPro"/>
</dbReference>
<evidence type="ECO:0000313" key="3">
    <source>
        <dbReference type="Proteomes" id="UP000264353"/>
    </source>
</evidence>
<name>A0A397YQF5_BRACM</name>
<dbReference type="EMBL" id="CM010634">
    <property type="protein sequence ID" value="RID53270.1"/>
    <property type="molecule type" value="Genomic_DNA"/>
</dbReference>
<accession>A0A397YQF5</accession>
<organism evidence="2 3">
    <name type="scientific">Brassica campestris</name>
    <name type="common">Field mustard</name>
    <dbReference type="NCBI Taxonomy" id="3711"/>
    <lineage>
        <taxon>Eukaryota</taxon>
        <taxon>Viridiplantae</taxon>
        <taxon>Streptophyta</taxon>
        <taxon>Embryophyta</taxon>
        <taxon>Tracheophyta</taxon>
        <taxon>Spermatophyta</taxon>
        <taxon>Magnoliopsida</taxon>
        <taxon>eudicotyledons</taxon>
        <taxon>Gunneridae</taxon>
        <taxon>Pentapetalae</taxon>
        <taxon>rosids</taxon>
        <taxon>malvids</taxon>
        <taxon>Brassicales</taxon>
        <taxon>Brassicaceae</taxon>
        <taxon>Brassiceae</taxon>
        <taxon>Brassica</taxon>
    </lineage>
</organism>
<sequence length="97" mass="11168">MRDMRIASIRFETDCSDLVDMTTNPMDWPTFATEIEVFQRLHENFEDVSLSHIPWSRNGRADTLAKEVRSRGYIFSDIDQTRIDGDAPRRIGSSATT</sequence>
<dbReference type="CDD" id="cd06222">
    <property type="entry name" value="RNase_H_like"/>
    <property type="match status" value="1"/>
</dbReference>
<evidence type="ECO:0000313" key="2">
    <source>
        <dbReference type="EMBL" id="RID53270.1"/>
    </source>
</evidence>
<evidence type="ECO:0000259" key="1">
    <source>
        <dbReference type="Pfam" id="PF13456"/>
    </source>
</evidence>
<reference evidence="2 3" key="1">
    <citation type="submission" date="2018-06" db="EMBL/GenBank/DDBJ databases">
        <title>WGS assembly of Brassica rapa FPsc.</title>
        <authorList>
            <person name="Bowman J."/>
            <person name="Kohchi T."/>
            <person name="Yamato K."/>
            <person name="Jenkins J."/>
            <person name="Shu S."/>
            <person name="Ishizaki K."/>
            <person name="Yamaoka S."/>
            <person name="Nishihama R."/>
            <person name="Nakamura Y."/>
            <person name="Berger F."/>
            <person name="Adam C."/>
            <person name="Aki S."/>
            <person name="Althoff F."/>
            <person name="Araki T."/>
            <person name="Arteaga-Vazquez M."/>
            <person name="Balasubrmanian S."/>
            <person name="Bauer D."/>
            <person name="Boehm C."/>
            <person name="Briginshaw L."/>
            <person name="Caballero-Perez J."/>
            <person name="Catarino B."/>
            <person name="Chen F."/>
            <person name="Chiyoda S."/>
            <person name="Chovatia M."/>
            <person name="Davies K."/>
            <person name="Delmans M."/>
            <person name="Demura T."/>
            <person name="Dierschke T."/>
            <person name="Dolan L."/>
            <person name="Dorantes-Acosta A."/>
            <person name="Eklund D."/>
            <person name="Florent S."/>
            <person name="Flores-Sandoval E."/>
            <person name="Fujiyama A."/>
            <person name="Fukuzawa H."/>
            <person name="Galik B."/>
            <person name="Grimanelli D."/>
            <person name="Grimwood J."/>
            <person name="Grossniklaus U."/>
            <person name="Hamada T."/>
            <person name="Haseloff J."/>
            <person name="Hetherington A."/>
            <person name="Higo A."/>
            <person name="Hirakawa Y."/>
            <person name="Hundley H."/>
            <person name="Ikeda Y."/>
            <person name="Inoue K."/>
            <person name="Inoue S."/>
            <person name="Ishida S."/>
            <person name="Jia Q."/>
            <person name="Kakita M."/>
            <person name="Kanazawa T."/>
            <person name="Kawai Y."/>
            <person name="Kawashima T."/>
            <person name="Kennedy M."/>
            <person name="Kinose K."/>
            <person name="Kinoshita T."/>
            <person name="Kohara Y."/>
            <person name="Koide E."/>
            <person name="Komatsu K."/>
            <person name="Kopischke S."/>
            <person name="Kubo M."/>
            <person name="Kyozuka J."/>
            <person name="Lagercrantz U."/>
            <person name="Lin S."/>
            <person name="Lindquist E."/>
            <person name="Lipzen A."/>
            <person name="Lu C."/>
            <person name="Luna E."/>
            <person name="Martienssen R."/>
            <person name="Minamino N."/>
            <person name="Mizutani M."/>
            <person name="Mizutani M."/>
            <person name="Mochizuki N."/>
            <person name="Monte I."/>
            <person name="Mosher R."/>
            <person name="Nagasaki H."/>
            <person name="Nakagami H."/>
            <person name="Naramoto S."/>
            <person name="Nishitani K."/>
            <person name="Ohtani M."/>
            <person name="Okamoto T."/>
            <person name="Okumura M."/>
            <person name="Phillips J."/>
            <person name="Pollak B."/>
            <person name="Reinders A."/>
            <person name="Roevekamp M."/>
            <person name="Sano R."/>
            <person name="Sawa S."/>
            <person name="Schmid M."/>
            <person name="Shirakawa M."/>
            <person name="Solano R."/>
            <person name="Spunde A."/>
            <person name="Suetsugu N."/>
            <person name="Sugano S."/>
            <person name="Sugiyama A."/>
            <person name="Sun R."/>
            <person name="Suzuki Y."/>
            <person name="Takenaka M."/>
            <person name="Takezawa D."/>
            <person name="Tomogane H."/>
            <person name="Tsuzuki M."/>
            <person name="Ueda T."/>
            <person name="Umeda M."/>
            <person name="Ward J."/>
            <person name="Watanabe Y."/>
            <person name="Yazaki K."/>
            <person name="Yokoyama R."/>
            <person name="Yoshitake Y."/>
            <person name="Yotsui I."/>
            <person name="Zachgo S."/>
            <person name="Schmutz J."/>
        </authorList>
    </citation>
    <scope>NUCLEOTIDE SEQUENCE [LARGE SCALE GENOMIC DNA]</scope>
    <source>
        <strain evidence="3">cv. B-3</strain>
    </source>
</reference>
<gene>
    <name evidence="2" type="ORF">BRARA_G00679</name>
</gene>
<dbReference type="InterPro" id="IPR036397">
    <property type="entry name" value="RNaseH_sf"/>
</dbReference>
<feature type="domain" description="RNase H type-1" evidence="1">
    <location>
        <begin position="5"/>
        <end position="67"/>
    </location>
</feature>
<proteinExistence type="predicted"/>
<dbReference type="Pfam" id="PF13456">
    <property type="entry name" value="RVT_3"/>
    <property type="match status" value="1"/>
</dbReference>
<dbReference type="InterPro" id="IPR044730">
    <property type="entry name" value="RNase_H-like_dom_plant"/>
</dbReference>
<dbReference type="AlphaFoldDB" id="A0A397YQF5"/>
<dbReference type="GO" id="GO:0003676">
    <property type="term" value="F:nucleic acid binding"/>
    <property type="evidence" value="ECO:0007669"/>
    <property type="project" value="InterPro"/>
</dbReference>
<dbReference type="InterPro" id="IPR002156">
    <property type="entry name" value="RNaseH_domain"/>
</dbReference>